<sequence length="255" mass="30097">MTPVSISILTEDSGQDAYEVVHSLFRSMLKLIDAQLPLYDRSRISIQPSTDPERQAMRGNIWQAHKSREARILIQRYIERQVRRHDAIGFVIIHVDGDRPYHQSKAGTESHNQQRLENDIISKVRISLQDQPSLLERIMIIVPFYSIESWLYQNTREALRLLDLHYRSHDGDRRQFQHWQNNRHELDEVSRPKELVSIHARFNRELACQNFPAQQVYDVEKSFHKSVERLRACRALIAALESTRSQWEQTLPEPI</sequence>
<organism evidence="1">
    <name type="scientific">uncultured bacterium A1Q1_fos_1807</name>
    <dbReference type="NCBI Taxonomy" id="1256552"/>
    <lineage>
        <taxon>Bacteria</taxon>
        <taxon>environmental samples</taxon>
    </lineage>
</organism>
<dbReference type="AlphaFoldDB" id="L7W060"/>
<dbReference type="EMBL" id="JX649883">
    <property type="protein sequence ID" value="AGC71835.1"/>
    <property type="molecule type" value="Genomic_DNA"/>
</dbReference>
<reference evidence="1" key="1">
    <citation type="submission" date="2012-09" db="EMBL/GenBank/DDBJ databases">
        <title>Metagenomic Characterization of a Microbial Community in Wastewater Detects High Levels of Antibiotic Resistance.</title>
        <authorList>
            <person name="Abrams M."/>
            <person name="Caldwell A."/>
            <person name="Vandaei E."/>
            <person name="Lee W."/>
            <person name="Perrott J."/>
            <person name="Khan S.Y."/>
            <person name="Ta J."/>
            <person name="Romero D."/>
            <person name="Nguyen V."/>
            <person name="Pourmand N."/>
            <person name="Ouverney C.C."/>
        </authorList>
    </citation>
    <scope>NUCLEOTIDE SEQUENCE</scope>
</reference>
<evidence type="ECO:0000313" key="1">
    <source>
        <dbReference type="EMBL" id="AGC71835.1"/>
    </source>
</evidence>
<proteinExistence type="predicted"/>
<accession>L7W060</accession>
<protein>
    <submittedName>
        <fullName evidence="1">Uncharacterized protein</fullName>
    </submittedName>
</protein>
<name>L7W060_9BACT</name>